<gene>
    <name evidence="2" type="ORF">FOXG_19143</name>
</gene>
<accession>A0A0J9UXW5</accession>
<evidence type="ECO:0000313" key="3">
    <source>
        <dbReference type="Proteomes" id="UP000009097"/>
    </source>
</evidence>
<dbReference type="VEuPathDB" id="FungiDB:FOXG_19143"/>
<feature type="compositionally biased region" description="Basic and acidic residues" evidence="1">
    <location>
        <begin position="1"/>
        <end position="10"/>
    </location>
</feature>
<organism evidence="2 3">
    <name type="scientific">Fusarium oxysporum f. sp. lycopersici (strain 4287 / CBS 123668 / FGSC 9935 / NRRL 34936)</name>
    <name type="common">Fusarium vascular wilt of tomato</name>
    <dbReference type="NCBI Taxonomy" id="426428"/>
    <lineage>
        <taxon>Eukaryota</taxon>
        <taxon>Fungi</taxon>
        <taxon>Dikarya</taxon>
        <taxon>Ascomycota</taxon>
        <taxon>Pezizomycotina</taxon>
        <taxon>Sordariomycetes</taxon>
        <taxon>Hypocreomycetidae</taxon>
        <taxon>Hypocreales</taxon>
        <taxon>Nectriaceae</taxon>
        <taxon>Fusarium</taxon>
        <taxon>Fusarium oxysporum species complex</taxon>
    </lineage>
</organism>
<feature type="region of interest" description="Disordered" evidence="1">
    <location>
        <begin position="1"/>
        <end position="21"/>
    </location>
</feature>
<dbReference type="Proteomes" id="UP000009097">
    <property type="component" value="Unassembled WGS sequence"/>
</dbReference>
<name>A0A0J9UXW5_FUSO4</name>
<dbReference type="RefSeq" id="XP_018241476.1">
    <property type="nucleotide sequence ID" value="XM_018399325.1"/>
</dbReference>
<protein>
    <submittedName>
        <fullName evidence="2">Uncharacterized protein</fullName>
    </submittedName>
</protein>
<proteinExistence type="predicted"/>
<reference evidence="2" key="2">
    <citation type="journal article" date="2010" name="Nature">
        <title>Comparative genomics reveals mobile pathogenicity chromosomes in Fusarium.</title>
        <authorList>
            <person name="Ma L.J."/>
            <person name="van der Does H.C."/>
            <person name="Borkovich K.A."/>
            <person name="Coleman J.J."/>
            <person name="Daboussi M.J."/>
            <person name="Di Pietro A."/>
            <person name="Dufresne M."/>
            <person name="Freitag M."/>
            <person name="Grabherr M."/>
            <person name="Henrissat B."/>
            <person name="Houterman P.M."/>
            <person name="Kang S."/>
            <person name="Shim W.B."/>
            <person name="Woloshuk C."/>
            <person name="Xie X."/>
            <person name="Xu J.R."/>
            <person name="Antoniw J."/>
            <person name="Baker S.E."/>
            <person name="Bluhm B.H."/>
            <person name="Breakspear A."/>
            <person name="Brown D.W."/>
            <person name="Butchko R.A."/>
            <person name="Chapman S."/>
            <person name="Coulson R."/>
            <person name="Coutinho P.M."/>
            <person name="Danchin E.G."/>
            <person name="Diener A."/>
            <person name="Gale L.R."/>
            <person name="Gardiner D.M."/>
            <person name="Goff S."/>
            <person name="Hammond-Kosack K.E."/>
            <person name="Hilburn K."/>
            <person name="Hua-Van A."/>
            <person name="Jonkers W."/>
            <person name="Kazan K."/>
            <person name="Kodira C.D."/>
            <person name="Koehrsen M."/>
            <person name="Kumar L."/>
            <person name="Lee Y.H."/>
            <person name="Li L."/>
            <person name="Manners J.M."/>
            <person name="Miranda-Saavedra D."/>
            <person name="Mukherjee M."/>
            <person name="Park G."/>
            <person name="Park J."/>
            <person name="Park S.Y."/>
            <person name="Proctor R.H."/>
            <person name="Regev A."/>
            <person name="Ruiz-Roldan M.C."/>
            <person name="Sain D."/>
            <person name="Sakthikumar S."/>
            <person name="Sykes S."/>
            <person name="Schwartz D.C."/>
            <person name="Turgeon B.G."/>
            <person name="Wapinski I."/>
            <person name="Yoder O."/>
            <person name="Young S."/>
            <person name="Zeng Q."/>
            <person name="Zhou S."/>
            <person name="Galagan J."/>
            <person name="Cuomo C.A."/>
            <person name="Kistler H.C."/>
            <person name="Rep M."/>
        </authorList>
    </citation>
    <scope>NUCLEOTIDE SEQUENCE [LARGE SCALE GENOMIC DNA]</scope>
    <source>
        <strain evidence="2">4287</strain>
    </source>
</reference>
<dbReference type="AlphaFoldDB" id="A0A0J9UXW5"/>
<evidence type="ECO:0000313" key="2">
    <source>
        <dbReference type="EMBL" id="KNB03431.1"/>
    </source>
</evidence>
<dbReference type="EMBL" id="DS231701">
    <property type="protein sequence ID" value="KNB03431.1"/>
    <property type="molecule type" value="Genomic_DNA"/>
</dbReference>
<dbReference type="GeneID" id="28959849"/>
<sequence length="41" mass="4579">MNETGKDHKMPPPTSEPPELLEWSGWGARAYQLSLEAIACH</sequence>
<dbReference type="KEGG" id="fox:FOXG_19143"/>
<reference evidence="2" key="1">
    <citation type="submission" date="2007-04" db="EMBL/GenBank/DDBJ databases">
        <authorList>
            <consortium name="The Broad Institute Genome Sequencing Platform"/>
            <person name="Birren B."/>
            <person name="Lander E."/>
            <person name="Galagan J."/>
            <person name="Nusbaum C."/>
            <person name="Devon K."/>
            <person name="Ma L.-J."/>
            <person name="Jaffe D."/>
            <person name="Butler J."/>
            <person name="Alvarez P."/>
            <person name="Gnerre S."/>
            <person name="Grabherr M."/>
            <person name="Kleber M."/>
            <person name="Mauceli E."/>
            <person name="Brockman W."/>
            <person name="MacCallum I.A."/>
            <person name="Young S."/>
            <person name="LaButti K."/>
            <person name="DeCaprio D."/>
            <person name="Crawford M."/>
            <person name="Koehrsen M."/>
            <person name="Engels R."/>
            <person name="Montgomery P."/>
            <person name="Pearson M."/>
            <person name="Howarth C."/>
            <person name="Larson L."/>
            <person name="White J."/>
            <person name="O'Leary S."/>
            <person name="Kodira C."/>
            <person name="Zeng Q."/>
            <person name="Yandava C."/>
            <person name="Alvarado L."/>
            <person name="Kistler C."/>
            <person name="Shim W.-B."/>
            <person name="Kang S."/>
            <person name="Woloshuk C."/>
        </authorList>
    </citation>
    <scope>NUCLEOTIDE SEQUENCE</scope>
    <source>
        <strain evidence="2">4287</strain>
    </source>
</reference>
<evidence type="ECO:0000256" key="1">
    <source>
        <dbReference type="SAM" id="MobiDB-lite"/>
    </source>
</evidence>